<feature type="region of interest" description="Disordered" evidence="1">
    <location>
        <begin position="223"/>
        <end position="245"/>
    </location>
</feature>
<keyword evidence="4" id="KW-1185">Reference proteome</keyword>
<protein>
    <submittedName>
        <fullName evidence="2">Uncharacterized protein</fullName>
    </submittedName>
</protein>
<dbReference type="EMBL" id="JARKIE010000578">
    <property type="protein sequence ID" value="KAJ7626703.1"/>
    <property type="molecule type" value="Genomic_DNA"/>
</dbReference>
<feature type="compositionally biased region" description="Low complexity" evidence="1">
    <location>
        <begin position="232"/>
        <end position="245"/>
    </location>
</feature>
<evidence type="ECO:0000256" key="1">
    <source>
        <dbReference type="SAM" id="MobiDB-lite"/>
    </source>
</evidence>
<evidence type="ECO:0000313" key="3">
    <source>
        <dbReference type="EMBL" id="KAJ7629843.1"/>
    </source>
</evidence>
<feature type="compositionally biased region" description="Low complexity" evidence="1">
    <location>
        <begin position="64"/>
        <end position="80"/>
    </location>
</feature>
<gene>
    <name evidence="3" type="ORF">B0H17DRAFT_1150436</name>
    <name evidence="2" type="ORF">B0H17DRAFT_1150965</name>
</gene>
<reference evidence="2" key="1">
    <citation type="submission" date="2023-03" db="EMBL/GenBank/DDBJ databases">
        <title>Massive genome expansion in bonnet fungi (Mycena s.s.) driven by repeated elements and novel gene families across ecological guilds.</title>
        <authorList>
            <consortium name="Lawrence Berkeley National Laboratory"/>
            <person name="Harder C.B."/>
            <person name="Miyauchi S."/>
            <person name="Viragh M."/>
            <person name="Kuo A."/>
            <person name="Thoen E."/>
            <person name="Andreopoulos B."/>
            <person name="Lu D."/>
            <person name="Skrede I."/>
            <person name="Drula E."/>
            <person name="Henrissat B."/>
            <person name="Morin E."/>
            <person name="Kohler A."/>
            <person name="Barry K."/>
            <person name="LaButti K."/>
            <person name="Morin E."/>
            <person name="Salamov A."/>
            <person name="Lipzen A."/>
            <person name="Mereny Z."/>
            <person name="Hegedus B."/>
            <person name="Baldrian P."/>
            <person name="Stursova M."/>
            <person name="Weitz H."/>
            <person name="Taylor A."/>
            <person name="Grigoriev I.V."/>
            <person name="Nagy L.G."/>
            <person name="Martin F."/>
            <person name="Kauserud H."/>
        </authorList>
    </citation>
    <scope>NUCLEOTIDE SEQUENCE</scope>
    <source>
        <strain evidence="2">CBHHK067</strain>
    </source>
</reference>
<evidence type="ECO:0000313" key="4">
    <source>
        <dbReference type="Proteomes" id="UP001221757"/>
    </source>
</evidence>
<evidence type="ECO:0000313" key="2">
    <source>
        <dbReference type="EMBL" id="KAJ7626703.1"/>
    </source>
</evidence>
<proteinExistence type="predicted"/>
<comment type="caution">
    <text evidence="2">The sequence shown here is derived from an EMBL/GenBank/DDBJ whole genome shotgun (WGS) entry which is preliminary data.</text>
</comment>
<sequence length="409" mass="44536">MAFLRCGRAASSWTPCLSFAHPLQGSSSQTNPFLLPHAAARHLTPHPRPVFDELRPAQPAEAGSPPSTRTPPTRRQTTTRACGVRSASTLRRGGVAPAAIATQPSWGTNSPELPLSYAPHPRSPSLQYIKTINVLAFSAGTTRRSPPTTRLSLWLPRAPLKPSSSLCVSVVAMAVLRRQKHRQPLWAQLFRVRDDPQPGHAVRRALVRRHYLILPRAVHTPRVRESADKRPTWTSTRSARSATPPEACPLRAATIGHVRAVTEGRTRPAAARACHRYRDRGGCDDGDVGYPMFDVQAGAVVFPFYGGRLQREHDTHLLSHLSPHRLQPSQFYASTRRRRAVLRRATSVGRAAAADTPVSAVAACIAALALRLLMRRSDLALVCVQAILRRATLAGRAAASAPGTVGFLK</sequence>
<name>A0AAD7BNZ1_MYCRO</name>
<dbReference type="AlphaFoldDB" id="A0AAD7BNZ1"/>
<accession>A0AAD7BNZ1</accession>
<dbReference type="EMBL" id="JARKIE010000530">
    <property type="protein sequence ID" value="KAJ7629843.1"/>
    <property type="molecule type" value="Genomic_DNA"/>
</dbReference>
<organism evidence="2 4">
    <name type="scientific">Mycena rosella</name>
    <name type="common">Pink bonnet</name>
    <name type="synonym">Agaricus rosellus</name>
    <dbReference type="NCBI Taxonomy" id="1033263"/>
    <lineage>
        <taxon>Eukaryota</taxon>
        <taxon>Fungi</taxon>
        <taxon>Dikarya</taxon>
        <taxon>Basidiomycota</taxon>
        <taxon>Agaricomycotina</taxon>
        <taxon>Agaricomycetes</taxon>
        <taxon>Agaricomycetidae</taxon>
        <taxon>Agaricales</taxon>
        <taxon>Marasmiineae</taxon>
        <taxon>Mycenaceae</taxon>
        <taxon>Mycena</taxon>
    </lineage>
</organism>
<feature type="region of interest" description="Disordered" evidence="1">
    <location>
        <begin position="44"/>
        <end position="86"/>
    </location>
</feature>
<dbReference type="Proteomes" id="UP001221757">
    <property type="component" value="Unassembled WGS sequence"/>
</dbReference>